<evidence type="ECO:0000313" key="5">
    <source>
        <dbReference type="Proteomes" id="UP001634007"/>
    </source>
</evidence>
<keyword evidence="5" id="KW-1185">Reference proteome</keyword>
<dbReference type="InterPro" id="IPR044974">
    <property type="entry name" value="Disease_R_plants"/>
</dbReference>
<evidence type="ECO:0000256" key="1">
    <source>
        <dbReference type="ARBA" id="ARBA00023027"/>
    </source>
</evidence>
<dbReference type="Pfam" id="PF00931">
    <property type="entry name" value="NB-ARC"/>
    <property type="match status" value="1"/>
</dbReference>
<name>A0ABD3L0Q2_EUCGL</name>
<dbReference type="SUPFAM" id="SSF52540">
    <property type="entry name" value="P-loop containing nucleoside triphosphate hydrolases"/>
    <property type="match status" value="1"/>
</dbReference>
<protein>
    <recommendedName>
        <fullName evidence="3">TIR domain-containing protein</fullName>
    </recommendedName>
</protein>
<organism evidence="4 5">
    <name type="scientific">Eucalyptus globulus</name>
    <name type="common">Tasmanian blue gum</name>
    <dbReference type="NCBI Taxonomy" id="34317"/>
    <lineage>
        <taxon>Eukaryota</taxon>
        <taxon>Viridiplantae</taxon>
        <taxon>Streptophyta</taxon>
        <taxon>Embryophyta</taxon>
        <taxon>Tracheophyta</taxon>
        <taxon>Spermatophyta</taxon>
        <taxon>Magnoliopsida</taxon>
        <taxon>eudicotyledons</taxon>
        <taxon>Gunneridae</taxon>
        <taxon>Pentapetalae</taxon>
        <taxon>rosids</taxon>
        <taxon>malvids</taxon>
        <taxon>Myrtales</taxon>
        <taxon>Myrtaceae</taxon>
        <taxon>Myrtoideae</taxon>
        <taxon>Eucalypteae</taxon>
        <taxon>Eucalyptus</taxon>
    </lineage>
</organism>
<dbReference type="PANTHER" id="PTHR11017:SF570">
    <property type="entry name" value="DISEASE RESISTANCE PROTEIN (TIR-NBS CLASS)-RELATED"/>
    <property type="match status" value="1"/>
</dbReference>
<dbReference type="FunFam" id="3.40.50.10140:FF:000007">
    <property type="entry name" value="Disease resistance protein (TIR-NBS-LRR class)"/>
    <property type="match status" value="1"/>
</dbReference>
<feature type="domain" description="TIR" evidence="3">
    <location>
        <begin position="21"/>
        <end position="185"/>
    </location>
</feature>
<sequence>MKRKRSSSPETGSTSHGSSGTEYDVFLSFRGPDTRANFTDSLYRTLVDKCIDVFIDKQGIDVGEEIGPEIFQAIDNSKICIPIFSRDYASSSWCLRELEHMMQRRKTNELEVMPIFYDVEPSDVKLETRVYADALTLHKEKHGAEIVQRWAEALREVTGIKGWDTENRGDGTLAHLIAQKVLVKLKVSCVDIADHLVGMDGSVNEVVNLLNVEFEDVRLIGLWGMGGIGKTTLAKVVYNKLSSNFDGCGFIPNVREASQGSSIMDLQRRLISDFTSDTEVRISSIDHGKNTIKK</sequence>
<comment type="caution">
    <text evidence="4">The sequence shown here is derived from an EMBL/GenBank/DDBJ whole genome shotgun (WGS) entry which is preliminary data.</text>
</comment>
<dbReference type="Gene3D" id="3.40.50.10140">
    <property type="entry name" value="Toll/interleukin-1 receptor homology (TIR) domain"/>
    <property type="match status" value="1"/>
</dbReference>
<proteinExistence type="predicted"/>
<gene>
    <name evidence="4" type="ORF">ACJRO7_014605</name>
</gene>
<dbReference type="AlphaFoldDB" id="A0ABD3L0Q2"/>
<dbReference type="Gene3D" id="3.40.50.300">
    <property type="entry name" value="P-loop containing nucleotide triphosphate hydrolases"/>
    <property type="match status" value="1"/>
</dbReference>
<evidence type="ECO:0000259" key="3">
    <source>
        <dbReference type="PROSITE" id="PS50104"/>
    </source>
</evidence>
<evidence type="ECO:0000256" key="2">
    <source>
        <dbReference type="SAM" id="MobiDB-lite"/>
    </source>
</evidence>
<dbReference type="Pfam" id="PF01582">
    <property type="entry name" value="TIR"/>
    <property type="match status" value="1"/>
</dbReference>
<dbReference type="InterPro" id="IPR027417">
    <property type="entry name" value="P-loop_NTPase"/>
</dbReference>
<keyword evidence="1" id="KW-0520">NAD</keyword>
<dbReference type="Proteomes" id="UP001634007">
    <property type="component" value="Unassembled WGS sequence"/>
</dbReference>
<reference evidence="4 5" key="1">
    <citation type="submission" date="2024-11" db="EMBL/GenBank/DDBJ databases">
        <title>Chromosome-level genome assembly of Eucalyptus globulus Labill. provides insights into its genome evolution.</title>
        <authorList>
            <person name="Li X."/>
        </authorList>
    </citation>
    <scope>NUCLEOTIDE SEQUENCE [LARGE SCALE GENOMIC DNA]</scope>
    <source>
        <strain evidence="4">CL2024</strain>
        <tissue evidence="4">Fresh tender leaves</tissue>
    </source>
</reference>
<dbReference type="InterPro" id="IPR002182">
    <property type="entry name" value="NB-ARC"/>
</dbReference>
<feature type="region of interest" description="Disordered" evidence="2">
    <location>
        <begin position="1"/>
        <end position="20"/>
    </location>
</feature>
<dbReference type="SMART" id="SM00255">
    <property type="entry name" value="TIR"/>
    <property type="match status" value="1"/>
</dbReference>
<dbReference type="InterPro" id="IPR035897">
    <property type="entry name" value="Toll_tir_struct_dom_sf"/>
</dbReference>
<dbReference type="SUPFAM" id="SSF52200">
    <property type="entry name" value="Toll/Interleukin receptor TIR domain"/>
    <property type="match status" value="1"/>
</dbReference>
<evidence type="ECO:0000313" key="4">
    <source>
        <dbReference type="EMBL" id="KAL3745520.1"/>
    </source>
</evidence>
<dbReference type="EMBL" id="JBJKBG010000003">
    <property type="protein sequence ID" value="KAL3745520.1"/>
    <property type="molecule type" value="Genomic_DNA"/>
</dbReference>
<dbReference type="InterPro" id="IPR000157">
    <property type="entry name" value="TIR_dom"/>
</dbReference>
<feature type="compositionally biased region" description="Low complexity" evidence="2">
    <location>
        <begin position="8"/>
        <end position="20"/>
    </location>
</feature>
<accession>A0ABD3L0Q2</accession>
<dbReference type="PROSITE" id="PS50104">
    <property type="entry name" value="TIR"/>
    <property type="match status" value="1"/>
</dbReference>
<dbReference type="PANTHER" id="PTHR11017">
    <property type="entry name" value="LEUCINE-RICH REPEAT-CONTAINING PROTEIN"/>
    <property type="match status" value="1"/>
</dbReference>